<accession>A0A369WUV9</accession>
<reference evidence="2 3" key="1">
    <citation type="submission" date="2018-07" db="EMBL/GenBank/DDBJ databases">
        <title>Motiliproteus coralliicola sp. nov., a bacterium isolated from Coral.</title>
        <authorList>
            <person name="Wang G."/>
        </authorList>
    </citation>
    <scope>NUCLEOTIDE SEQUENCE [LARGE SCALE GENOMIC DNA]</scope>
    <source>
        <strain evidence="2 3">C34</strain>
    </source>
</reference>
<keyword evidence="3" id="KW-1185">Reference proteome</keyword>
<keyword evidence="1" id="KW-0732">Signal</keyword>
<dbReference type="OrthoDB" id="5292580at2"/>
<feature type="chain" id="PRO_5017035002" evidence="1">
    <location>
        <begin position="27"/>
        <end position="256"/>
    </location>
</feature>
<dbReference type="AlphaFoldDB" id="A0A369WUV9"/>
<evidence type="ECO:0000313" key="3">
    <source>
        <dbReference type="Proteomes" id="UP000253769"/>
    </source>
</evidence>
<sequence>MPRPSRLIAPLVLTLIGSATTPIAFAGFGDLLKQVEEQTPQLLQQSTNSDGASHSSLDTDTLIRGLKQALEVGTQRAVDQVSQTDGYLGNPSIRIPLPSVIDKGAKLVGKFGGQSLVDDFELSINRAAEKAAPLAAEPFLTTLKGMSFEDARRIYEGSDDAATRYFQDETSEELKTAFAPIIRDSMEQVGVTSYYQALVKQASQYPLVGNMNLDLESYVTDQALVGLFTVLAEEEKRIREEPLARSTELLKQVFGN</sequence>
<feature type="signal peptide" evidence="1">
    <location>
        <begin position="1"/>
        <end position="26"/>
    </location>
</feature>
<proteinExistence type="predicted"/>
<comment type="caution">
    <text evidence="2">The sequence shown here is derived from an EMBL/GenBank/DDBJ whole genome shotgun (WGS) entry which is preliminary data.</text>
</comment>
<dbReference type="Pfam" id="PF13852">
    <property type="entry name" value="DUF4197"/>
    <property type="match status" value="1"/>
</dbReference>
<name>A0A369WUV9_9GAMM</name>
<dbReference type="EMBL" id="QQOH01000001">
    <property type="protein sequence ID" value="RDE24913.1"/>
    <property type="molecule type" value="Genomic_DNA"/>
</dbReference>
<protein>
    <submittedName>
        <fullName evidence="2">DUF4197 domain-containing protein</fullName>
    </submittedName>
</protein>
<organism evidence="2 3">
    <name type="scientific">Motiliproteus coralliicola</name>
    <dbReference type="NCBI Taxonomy" id="2283196"/>
    <lineage>
        <taxon>Bacteria</taxon>
        <taxon>Pseudomonadati</taxon>
        <taxon>Pseudomonadota</taxon>
        <taxon>Gammaproteobacteria</taxon>
        <taxon>Oceanospirillales</taxon>
        <taxon>Oceanospirillaceae</taxon>
        <taxon>Motiliproteus</taxon>
    </lineage>
</organism>
<gene>
    <name evidence="2" type="ORF">DV711_04855</name>
</gene>
<evidence type="ECO:0000313" key="2">
    <source>
        <dbReference type="EMBL" id="RDE24913.1"/>
    </source>
</evidence>
<dbReference type="Proteomes" id="UP000253769">
    <property type="component" value="Unassembled WGS sequence"/>
</dbReference>
<dbReference type="RefSeq" id="WP_114694505.1">
    <property type="nucleotide sequence ID" value="NZ_QQOH01000001.1"/>
</dbReference>
<evidence type="ECO:0000256" key="1">
    <source>
        <dbReference type="SAM" id="SignalP"/>
    </source>
</evidence>
<dbReference type="InterPro" id="IPR025245">
    <property type="entry name" value="DUF4197"/>
</dbReference>